<dbReference type="RefSeq" id="WP_113052963.1">
    <property type="nucleotide sequence ID" value="NZ_CP175536.1"/>
</dbReference>
<evidence type="ECO:0000256" key="6">
    <source>
        <dbReference type="ARBA" id="ARBA00049660"/>
    </source>
</evidence>
<feature type="transmembrane region" description="Helical" evidence="7">
    <location>
        <begin position="189"/>
        <end position="210"/>
    </location>
</feature>
<dbReference type="AlphaFoldDB" id="A0A329QTT1"/>
<dbReference type="FunFam" id="1.20.1080.10:FF:000011">
    <property type="entry name" value="Formate family transporter"/>
    <property type="match status" value="1"/>
</dbReference>
<comment type="caution">
    <text evidence="8">The sequence shown here is derived from an EMBL/GenBank/DDBJ whole genome shotgun (WGS) entry which is preliminary data.</text>
</comment>
<evidence type="ECO:0000313" key="9">
    <source>
        <dbReference type="Proteomes" id="UP000250642"/>
    </source>
</evidence>
<evidence type="ECO:0000256" key="1">
    <source>
        <dbReference type="ARBA" id="ARBA00004141"/>
    </source>
</evidence>
<dbReference type="InterPro" id="IPR023271">
    <property type="entry name" value="Aquaporin-like"/>
</dbReference>
<feature type="transmembrane region" description="Helical" evidence="7">
    <location>
        <begin position="63"/>
        <end position="84"/>
    </location>
</feature>
<reference evidence="8 9" key="1">
    <citation type="submission" date="2018-04" db="EMBL/GenBank/DDBJ databases">
        <title>Paenibacillus taichungensis Genome sequencing and assembly.</title>
        <authorList>
            <person name="Xu J."/>
            <person name="Rensing C."/>
            <person name="Mazhar H.S."/>
        </authorList>
    </citation>
    <scope>NUCLEOTIDE SEQUENCE [LARGE SCALE GENOMIC DNA]</scope>
    <source>
        <strain evidence="8 9">NC1</strain>
    </source>
</reference>
<dbReference type="Proteomes" id="UP000250642">
    <property type="component" value="Unassembled WGS sequence"/>
</dbReference>
<evidence type="ECO:0000256" key="7">
    <source>
        <dbReference type="SAM" id="Phobius"/>
    </source>
</evidence>
<dbReference type="PANTHER" id="PTHR30520">
    <property type="entry name" value="FORMATE TRANSPORTER-RELATED"/>
    <property type="match status" value="1"/>
</dbReference>
<keyword evidence="5 7" id="KW-0472">Membrane</keyword>
<dbReference type="Gene3D" id="1.20.1080.10">
    <property type="entry name" value="Glycerol uptake facilitator protein"/>
    <property type="match status" value="1"/>
</dbReference>
<keyword evidence="2" id="KW-0813">Transport</keyword>
<evidence type="ECO:0000256" key="4">
    <source>
        <dbReference type="ARBA" id="ARBA00022989"/>
    </source>
</evidence>
<evidence type="ECO:0000313" key="8">
    <source>
        <dbReference type="EMBL" id="RAW15834.1"/>
    </source>
</evidence>
<keyword evidence="4 7" id="KW-1133">Transmembrane helix</keyword>
<sequence length="284" mass="30325">MAAKTPLEVAQYTAHTGMKKAQNPVSSVLILSFLAGAFIALGFLLDIRVIASAPAEWGSMVNLIGAAVFPVGLILVLIGGGELLTGNMMAVPLATIARKLSAGSMLKNLILVTIGNFLGALFVAYAFGHVLGLTAEGAYLAKVVDMAGHKLDDSFLQAFISGIGCNWLVALAVWLSYASDTMSGKVLGIWFPTMAFVAIGFQHVVANMFLIPAAIFEGHYSWGQYIMNFIPVWLGNLTGGALFVAAAYWMVYLRKHEPEVKPEVAMAVAQPVETEGRPMWSKQA</sequence>
<feature type="transmembrane region" description="Helical" evidence="7">
    <location>
        <begin position="105"/>
        <end position="127"/>
    </location>
</feature>
<dbReference type="InterPro" id="IPR000292">
    <property type="entry name" value="For/NO2_transpt"/>
</dbReference>
<comment type="subcellular location">
    <subcellularLocation>
        <location evidence="1">Membrane</location>
        <topology evidence="1">Multi-pass membrane protein</topology>
    </subcellularLocation>
</comment>
<evidence type="ECO:0000256" key="5">
    <source>
        <dbReference type="ARBA" id="ARBA00023136"/>
    </source>
</evidence>
<name>A0A329QTT1_9BACL</name>
<feature type="transmembrane region" description="Helical" evidence="7">
    <location>
        <begin position="155"/>
        <end position="177"/>
    </location>
</feature>
<dbReference type="PANTHER" id="PTHR30520:SF6">
    <property type="entry name" value="FORMATE_NITRATE FAMILY TRANSPORTER (EUROFUNG)"/>
    <property type="match status" value="1"/>
</dbReference>
<accession>A0A329QTT1</accession>
<dbReference type="GO" id="GO:0015499">
    <property type="term" value="F:formate transmembrane transporter activity"/>
    <property type="evidence" value="ECO:0007669"/>
    <property type="project" value="TreeGrafter"/>
</dbReference>
<organism evidence="8 9">
    <name type="scientific">Paenibacillus taichungensis</name>
    <dbReference type="NCBI Taxonomy" id="484184"/>
    <lineage>
        <taxon>Bacteria</taxon>
        <taxon>Bacillati</taxon>
        <taxon>Bacillota</taxon>
        <taxon>Bacilli</taxon>
        <taxon>Bacillales</taxon>
        <taxon>Paenibacillaceae</taxon>
        <taxon>Paenibacillus</taxon>
    </lineage>
</organism>
<dbReference type="Pfam" id="PF01226">
    <property type="entry name" value="Form_Nir_trans"/>
    <property type="match status" value="1"/>
</dbReference>
<evidence type="ECO:0000256" key="2">
    <source>
        <dbReference type="ARBA" id="ARBA00022448"/>
    </source>
</evidence>
<dbReference type="GO" id="GO:0005886">
    <property type="term" value="C:plasma membrane"/>
    <property type="evidence" value="ECO:0007669"/>
    <property type="project" value="TreeGrafter"/>
</dbReference>
<gene>
    <name evidence="8" type="ORF">DC345_10000</name>
</gene>
<proteinExistence type="inferred from homology"/>
<dbReference type="EMBL" id="QEVW01000006">
    <property type="protein sequence ID" value="RAW15834.1"/>
    <property type="molecule type" value="Genomic_DNA"/>
</dbReference>
<feature type="transmembrane region" description="Helical" evidence="7">
    <location>
        <begin position="230"/>
        <end position="251"/>
    </location>
</feature>
<protein>
    <submittedName>
        <fullName evidence="8">Formate/nitrite transporter</fullName>
    </submittedName>
</protein>
<comment type="similarity">
    <text evidence="6">Belongs to the FNT transporter (TC 1.A.16) family.</text>
</comment>
<keyword evidence="3 7" id="KW-0812">Transmembrane</keyword>
<evidence type="ECO:0000256" key="3">
    <source>
        <dbReference type="ARBA" id="ARBA00022692"/>
    </source>
</evidence>
<feature type="transmembrane region" description="Helical" evidence="7">
    <location>
        <begin position="28"/>
        <end position="51"/>
    </location>
</feature>
<dbReference type="NCBIfam" id="TIGR00790">
    <property type="entry name" value="fnt"/>
    <property type="match status" value="1"/>
</dbReference>